<evidence type="ECO:0000259" key="5">
    <source>
        <dbReference type="Pfam" id="PF14244"/>
    </source>
</evidence>
<feature type="compositionally biased region" description="Low complexity" evidence="2">
    <location>
        <begin position="536"/>
        <end position="547"/>
    </location>
</feature>
<feature type="domain" description="Reverse transcriptase Ty1/copia-type" evidence="4">
    <location>
        <begin position="661"/>
        <end position="761"/>
    </location>
</feature>
<proteinExistence type="predicted"/>
<feature type="compositionally biased region" description="Polar residues" evidence="2">
    <location>
        <begin position="526"/>
        <end position="535"/>
    </location>
</feature>
<reference evidence="8" key="1">
    <citation type="journal article" date="2017" name="Front. Plant Sci.">
        <title>Climate Clever Clovers: New Paradigm to Reduce the Environmental Footprint of Ruminants by Breeding Low Methanogenic Forages Utilizing Haplotype Variation.</title>
        <authorList>
            <person name="Kaur P."/>
            <person name="Appels R."/>
            <person name="Bayer P.E."/>
            <person name="Keeble-Gagnere G."/>
            <person name="Wang J."/>
            <person name="Hirakawa H."/>
            <person name="Shirasawa K."/>
            <person name="Vercoe P."/>
            <person name="Stefanova K."/>
            <person name="Durmic Z."/>
            <person name="Nichols P."/>
            <person name="Revell C."/>
            <person name="Isobe S.N."/>
            <person name="Edwards D."/>
            <person name="Erskine W."/>
        </authorList>
    </citation>
    <scope>NUCLEOTIDE SEQUENCE [LARGE SCALE GENOMIC DNA]</scope>
    <source>
        <strain evidence="8">cv. Daliak</strain>
    </source>
</reference>
<dbReference type="InterPro" id="IPR005162">
    <property type="entry name" value="Retrotrans_gag_dom"/>
</dbReference>
<keyword evidence="1" id="KW-0064">Aspartyl protease</keyword>
<keyword evidence="8" id="KW-1185">Reference proteome</keyword>
<dbReference type="Pfam" id="PF03732">
    <property type="entry name" value="Retrotrans_gag"/>
    <property type="match status" value="1"/>
</dbReference>
<dbReference type="PANTHER" id="PTHR37610">
    <property type="entry name" value="CCHC-TYPE DOMAIN-CONTAINING PROTEIN"/>
    <property type="match status" value="1"/>
</dbReference>
<dbReference type="InterPro" id="IPR043502">
    <property type="entry name" value="DNA/RNA_pol_sf"/>
</dbReference>
<dbReference type="InterPro" id="IPR029472">
    <property type="entry name" value="Copia-like_N"/>
</dbReference>
<evidence type="ECO:0000313" key="8">
    <source>
        <dbReference type="Proteomes" id="UP000242715"/>
    </source>
</evidence>
<feature type="region of interest" description="Disordered" evidence="2">
    <location>
        <begin position="524"/>
        <end position="565"/>
    </location>
</feature>
<dbReference type="GO" id="GO:0004190">
    <property type="term" value="F:aspartic-type endopeptidase activity"/>
    <property type="evidence" value="ECO:0007669"/>
    <property type="project" value="UniProtKB-KW"/>
</dbReference>
<dbReference type="InterPro" id="IPR013103">
    <property type="entry name" value="RVT_2"/>
</dbReference>
<evidence type="ECO:0008006" key="9">
    <source>
        <dbReference type="Google" id="ProtNLM"/>
    </source>
</evidence>
<protein>
    <recommendedName>
        <fullName evidence="9">Reverse transcriptase Ty1/copia-type domain-containing protein</fullName>
    </recommendedName>
</protein>
<dbReference type="Pfam" id="PF07727">
    <property type="entry name" value="RVT_2"/>
    <property type="match status" value="1"/>
</dbReference>
<dbReference type="Pfam" id="PF22936">
    <property type="entry name" value="Pol_BBD"/>
    <property type="match status" value="1"/>
</dbReference>
<evidence type="ECO:0000259" key="4">
    <source>
        <dbReference type="Pfam" id="PF07727"/>
    </source>
</evidence>
<dbReference type="Pfam" id="PF14244">
    <property type="entry name" value="Retrotran_gag_3"/>
    <property type="match status" value="1"/>
</dbReference>
<evidence type="ECO:0000259" key="6">
    <source>
        <dbReference type="Pfam" id="PF22936"/>
    </source>
</evidence>
<feature type="domain" description="Retrotransposon gag" evidence="3">
    <location>
        <begin position="86"/>
        <end position="158"/>
    </location>
</feature>
<accession>A0A2Z6NHE6</accession>
<evidence type="ECO:0000259" key="3">
    <source>
        <dbReference type="Pfam" id="PF03732"/>
    </source>
</evidence>
<keyword evidence="1" id="KW-0645">Protease</keyword>
<keyword evidence="1" id="KW-0378">Hydrolase</keyword>
<gene>
    <name evidence="7" type="ORF">TSUD_28660</name>
</gene>
<dbReference type="CDD" id="cd09272">
    <property type="entry name" value="RNase_HI_RT_Ty1"/>
    <property type="match status" value="1"/>
</dbReference>
<feature type="region of interest" description="Disordered" evidence="2">
    <location>
        <begin position="1"/>
        <end position="27"/>
    </location>
</feature>
<organism evidence="7 8">
    <name type="scientific">Trifolium subterraneum</name>
    <name type="common">Subterranean clover</name>
    <dbReference type="NCBI Taxonomy" id="3900"/>
    <lineage>
        <taxon>Eukaryota</taxon>
        <taxon>Viridiplantae</taxon>
        <taxon>Streptophyta</taxon>
        <taxon>Embryophyta</taxon>
        <taxon>Tracheophyta</taxon>
        <taxon>Spermatophyta</taxon>
        <taxon>Magnoliopsida</taxon>
        <taxon>eudicotyledons</taxon>
        <taxon>Gunneridae</taxon>
        <taxon>Pentapetalae</taxon>
        <taxon>rosids</taxon>
        <taxon>fabids</taxon>
        <taxon>Fabales</taxon>
        <taxon>Fabaceae</taxon>
        <taxon>Papilionoideae</taxon>
        <taxon>50 kb inversion clade</taxon>
        <taxon>NPAAA clade</taxon>
        <taxon>Hologalegina</taxon>
        <taxon>IRL clade</taxon>
        <taxon>Trifolieae</taxon>
        <taxon>Trifolium</taxon>
    </lineage>
</organism>
<dbReference type="InterPro" id="IPR054722">
    <property type="entry name" value="PolX-like_BBD"/>
</dbReference>
<dbReference type="EMBL" id="DF974002">
    <property type="protein sequence ID" value="GAU43924.1"/>
    <property type="molecule type" value="Genomic_DNA"/>
</dbReference>
<evidence type="ECO:0000256" key="1">
    <source>
        <dbReference type="ARBA" id="ARBA00022750"/>
    </source>
</evidence>
<name>A0A2Z6NHE6_TRISU</name>
<dbReference type="AlphaFoldDB" id="A0A2Z6NHE6"/>
<evidence type="ECO:0000313" key="7">
    <source>
        <dbReference type="EMBL" id="GAU43924.1"/>
    </source>
</evidence>
<feature type="domain" description="Retrotransposon Copia-like N-terminal" evidence="5">
    <location>
        <begin position="21"/>
        <end position="68"/>
    </location>
</feature>
<sequence length="915" mass="102470">MPPRVAPTDPSSDQSSPYYVHPSDGPSSVKVSPILTGSNYHSWHRSMRRALGGKLKLEFVDGSIPVPADQFDPSFRAWNRCNMLVHSWILNSVSESIAQSLIFMENAIDVWNDLRERFSQSDLVRISELQQEIYAMKQESRTVTEFYSDLKLLWEELEIYLPIPNCSCRIRCTCEAMRQARTNHTLLYIVRFLTGLNEHFSMVKSQILLMDPLPPMNKVFSLVLQHERQGNFYPTDESKALLNAAKSKGFPPKNRICTYCGKDNHIVENCFKKYGLPPYLRPKPSTVNNAALEGGIEATPSSNSASNSTCPTITQDQALQLISLLQNSFPSQDLANAASNQVDSNDFTGHTSVNQGKFSKSFHSCSLGSWILDSGASHHMCNSVQWFLSYKEITPIKVKLPNGNFVLAKHSGTIQFSPSFIITDVLCVPNFSDTKMMIGSADVFDGLYYLRLADKESTNSPTWHYHTSFTFDTANQSPTHLSSHEIESHIDNTDKEPINHTPDIPNHTPDTPLDITKEPTPDIPSSHPTLENTIPSNSSLSNHTTSLETVPIEVTSPRPTRQRTAPSYLSDYVCNHSNTSPTSSHSGIMYPLSDYHSLDKLSPKFHAYTVSLTHTTKPKTYLEASKSECWQRAMKDELDALAKTGTWKIVDLPPHVKPIGRYKQSSSIYSLFTLHSDSHFTALLVYVDDIILAGTSMTEFDRIKSILDTNFKIKDLGPLKYFLGLEVAQSREGLIISQRKYCLDLLKDSGLLGSQPASTPLDLAIKLHNDAGYCFFLGSSLVSWKAKKQLNVSRSSSEAEYRALSTATCELIWLLFLMKDLSIQCSKQPIIYCDSQSAIHIASNPVFHERTKHLEIDCHLVMEKVQQGLLRLLPISTDDQLADCLIKPLAAPKFNSFISKLGLFDIYEPKLEGGC</sequence>
<dbReference type="PANTHER" id="PTHR37610:SF55">
    <property type="entry name" value="RETROTRANSPOSON COPIA-LIKE N-TERMINAL DOMAIN-CONTAINING PROTEIN"/>
    <property type="match status" value="1"/>
</dbReference>
<evidence type="ECO:0000256" key="2">
    <source>
        <dbReference type="SAM" id="MobiDB-lite"/>
    </source>
</evidence>
<dbReference type="SUPFAM" id="SSF56672">
    <property type="entry name" value="DNA/RNA polymerases"/>
    <property type="match status" value="1"/>
</dbReference>
<dbReference type="OrthoDB" id="414945at2759"/>
<feature type="domain" description="Retrovirus-related Pol polyprotein from transposon TNT 1-94-like beta-barrel" evidence="6">
    <location>
        <begin position="370"/>
        <end position="435"/>
    </location>
</feature>
<dbReference type="Proteomes" id="UP000242715">
    <property type="component" value="Unassembled WGS sequence"/>
</dbReference>